<evidence type="ECO:0000313" key="9">
    <source>
        <dbReference type="Ensembl" id="ENSEBUP00000000980.1"/>
    </source>
</evidence>
<evidence type="ECO:0000256" key="3">
    <source>
        <dbReference type="ARBA" id="ARBA00022692"/>
    </source>
</evidence>
<evidence type="ECO:0000256" key="5">
    <source>
        <dbReference type="ARBA" id="ARBA00022989"/>
    </source>
</evidence>
<organism evidence="9 10">
    <name type="scientific">Eptatretus burgeri</name>
    <name type="common">Inshore hagfish</name>
    <dbReference type="NCBI Taxonomy" id="7764"/>
    <lineage>
        <taxon>Eukaryota</taxon>
        <taxon>Metazoa</taxon>
        <taxon>Chordata</taxon>
        <taxon>Craniata</taxon>
        <taxon>Vertebrata</taxon>
        <taxon>Cyclostomata</taxon>
        <taxon>Myxini</taxon>
        <taxon>Myxiniformes</taxon>
        <taxon>Myxinidae</taxon>
        <taxon>Eptatretinae</taxon>
        <taxon>Eptatretus</taxon>
    </lineage>
</organism>
<dbReference type="GO" id="GO:2000391">
    <property type="term" value="P:positive regulation of neutrophil extravasation"/>
    <property type="evidence" value="ECO:0007669"/>
    <property type="project" value="TreeGrafter"/>
</dbReference>
<name>A0A8C4N4M4_EPTBU</name>
<comment type="subcellular location">
    <subcellularLocation>
        <location evidence="1">Membrane</location>
        <topology evidence="1">Single-pass type I membrane protein</topology>
    </subcellularLocation>
</comment>
<reference evidence="9" key="1">
    <citation type="submission" date="2025-08" db="UniProtKB">
        <authorList>
            <consortium name="Ensembl"/>
        </authorList>
    </citation>
    <scope>IDENTIFICATION</scope>
</reference>
<evidence type="ECO:0000256" key="7">
    <source>
        <dbReference type="SAM" id="MobiDB-lite"/>
    </source>
</evidence>
<dbReference type="PANTHER" id="PTHR15076:SF15">
    <property type="entry name" value="CD99 ANTIGEN"/>
    <property type="match status" value="1"/>
</dbReference>
<dbReference type="GO" id="GO:0072683">
    <property type="term" value="P:T cell extravasation"/>
    <property type="evidence" value="ECO:0007669"/>
    <property type="project" value="TreeGrafter"/>
</dbReference>
<dbReference type="Ensembl" id="ENSEBUT00000001294.1">
    <property type="protein sequence ID" value="ENSEBUP00000000980.1"/>
    <property type="gene ID" value="ENSEBUG00000000947.1"/>
</dbReference>
<evidence type="ECO:0000256" key="1">
    <source>
        <dbReference type="ARBA" id="ARBA00004479"/>
    </source>
</evidence>
<evidence type="ECO:0000313" key="10">
    <source>
        <dbReference type="Proteomes" id="UP000694388"/>
    </source>
</evidence>
<feature type="transmembrane region" description="Helical" evidence="8">
    <location>
        <begin position="104"/>
        <end position="125"/>
    </location>
</feature>
<evidence type="ECO:0000256" key="4">
    <source>
        <dbReference type="ARBA" id="ARBA00022729"/>
    </source>
</evidence>
<dbReference type="Proteomes" id="UP000694388">
    <property type="component" value="Unplaced"/>
</dbReference>
<keyword evidence="10" id="KW-1185">Reference proteome</keyword>
<keyword evidence="5 8" id="KW-1133">Transmembrane helix</keyword>
<dbReference type="GO" id="GO:0005886">
    <property type="term" value="C:plasma membrane"/>
    <property type="evidence" value="ECO:0007669"/>
    <property type="project" value="TreeGrafter"/>
</dbReference>
<feature type="compositionally biased region" description="Polar residues" evidence="7">
    <location>
        <begin position="44"/>
        <end position="83"/>
    </location>
</feature>
<evidence type="ECO:0000256" key="6">
    <source>
        <dbReference type="ARBA" id="ARBA00023136"/>
    </source>
</evidence>
<dbReference type="PANTHER" id="PTHR15076">
    <property type="entry name" value="CD99/MIC2 PROTEIN RELATED"/>
    <property type="match status" value="1"/>
</dbReference>
<feature type="region of interest" description="Disordered" evidence="7">
    <location>
        <begin position="38"/>
        <end position="103"/>
    </location>
</feature>
<dbReference type="Pfam" id="PF12301">
    <property type="entry name" value="CD99L2"/>
    <property type="match status" value="1"/>
</dbReference>
<feature type="region of interest" description="Disordered" evidence="7">
    <location>
        <begin position="133"/>
        <end position="172"/>
    </location>
</feature>
<feature type="compositionally biased region" description="Basic and acidic residues" evidence="7">
    <location>
        <begin position="146"/>
        <end position="155"/>
    </location>
</feature>
<protein>
    <submittedName>
        <fullName evidence="9">Uncharacterized protein</fullName>
    </submittedName>
</protein>
<proteinExistence type="inferred from homology"/>
<dbReference type="AlphaFoldDB" id="A0A8C4N4M4"/>
<comment type="similarity">
    <text evidence="2">Belongs to the CD99 family.</text>
</comment>
<evidence type="ECO:0000256" key="8">
    <source>
        <dbReference type="SAM" id="Phobius"/>
    </source>
</evidence>
<keyword evidence="6 8" id="KW-0472">Membrane</keyword>
<dbReference type="InterPro" id="IPR022078">
    <property type="entry name" value="CD99L2"/>
</dbReference>
<keyword evidence="3 8" id="KW-0812">Transmembrane</keyword>
<evidence type="ECO:0000256" key="2">
    <source>
        <dbReference type="ARBA" id="ARBA00008763"/>
    </source>
</evidence>
<dbReference type="GO" id="GO:0034109">
    <property type="term" value="P:homotypic cell-cell adhesion"/>
    <property type="evidence" value="ECO:0007669"/>
    <property type="project" value="TreeGrafter"/>
</dbReference>
<keyword evidence="4" id="KW-0732">Signal</keyword>
<reference evidence="9" key="2">
    <citation type="submission" date="2025-09" db="UniProtKB">
        <authorList>
            <consortium name="Ensembl"/>
        </authorList>
    </citation>
    <scope>IDENTIFICATION</scope>
</reference>
<sequence length="172" mass="18116">MNGHESESLSLALVDGHRIRWSYWELVSSYIKRQSRVRWGSVESAPTTTNSTDNSTEAFSTASVNVSNDEGTGNETSKTNTPGGESPLTAEDPTDKSTSDSSTLGGIIGGVLAAVVTGISGYIAYQKKKLCFKDTGGQRSENNAAEMKKDAENKDPSGTALMEGKAGEDGGK</sequence>
<accession>A0A8C4N4M4</accession>